<proteinExistence type="predicted"/>
<dbReference type="InterPro" id="IPR025906">
    <property type="entry name" value="YjfB_motility"/>
</dbReference>
<reference evidence="1 2" key="1">
    <citation type="submission" date="2021-06" db="EMBL/GenBank/DDBJ databases">
        <title>Bacterium isolated from marine sediment.</title>
        <authorList>
            <person name="Zhu K.-L."/>
            <person name="Du Z.-J."/>
            <person name="Liang Q.-Y."/>
        </authorList>
    </citation>
    <scope>NUCLEOTIDE SEQUENCE [LARGE SCALE GENOMIC DNA]</scope>
    <source>
        <strain evidence="1 2">A346</strain>
    </source>
</reference>
<comment type="caution">
    <text evidence="1">The sequence shown here is derived from an EMBL/GenBank/DDBJ whole genome shotgun (WGS) entry which is preliminary data.</text>
</comment>
<evidence type="ECO:0000313" key="1">
    <source>
        <dbReference type="EMBL" id="MBV0933713.1"/>
    </source>
</evidence>
<accession>A0ABS6MBP7</accession>
<dbReference type="RefSeq" id="WP_217335132.1">
    <property type="nucleotide sequence ID" value="NZ_JAHQZT010000011.1"/>
</dbReference>
<keyword evidence="2" id="KW-1185">Reference proteome</keyword>
<dbReference type="EMBL" id="JAHQZT010000011">
    <property type="protein sequence ID" value="MBV0933713.1"/>
    <property type="molecule type" value="Genomic_DNA"/>
</dbReference>
<dbReference type="Proteomes" id="UP000755551">
    <property type="component" value="Unassembled WGS sequence"/>
</dbReference>
<dbReference type="Pfam" id="PF14070">
    <property type="entry name" value="YjfB_motility"/>
    <property type="match status" value="1"/>
</dbReference>
<evidence type="ECO:0000313" key="2">
    <source>
        <dbReference type="Proteomes" id="UP000755551"/>
    </source>
</evidence>
<name>A0ABS6MBP7_9GAMM</name>
<protein>
    <submittedName>
        <fullName evidence="1">YjfB family protein</fullName>
    </submittedName>
</protein>
<organism evidence="1 2">
    <name type="scientific">Marinobacterium weihaiense</name>
    <dbReference type="NCBI Taxonomy" id="2851016"/>
    <lineage>
        <taxon>Bacteria</taxon>
        <taxon>Pseudomonadati</taxon>
        <taxon>Pseudomonadota</taxon>
        <taxon>Gammaproteobacteria</taxon>
        <taxon>Oceanospirillales</taxon>
        <taxon>Oceanospirillaceae</taxon>
        <taxon>Marinobacterium</taxon>
    </lineage>
</organism>
<gene>
    <name evidence="1" type="ORF">KTN04_10220</name>
</gene>
<sequence length="65" mass="6902">MDIAAMSTGMSQLQTQSEHAVKASNLVKDHMEMVGEQVMQLIDSVAPVAAPDPSSPLGHSIDIRV</sequence>